<name>A0A132NIV7_9ACTN</name>
<protein>
    <submittedName>
        <fullName evidence="1">DNA repair protein</fullName>
    </submittedName>
</protein>
<dbReference type="InterPro" id="IPR007438">
    <property type="entry name" value="DUF488"/>
</dbReference>
<comment type="caution">
    <text evidence="1">The sequence shown here is derived from an EMBL/GenBank/DDBJ whole genome shotgun (WGS) entry which is preliminary data.</text>
</comment>
<reference evidence="2" key="1">
    <citation type="submission" date="2015-02" db="EMBL/GenBank/DDBJ databases">
        <title>Physiological reanalysis, assessment of diazotrophy, and genome sequences of multiple isolates of Streptomyces thermoautotrophicus.</title>
        <authorList>
            <person name="MacKellar D.C."/>
            <person name="Lieber L."/>
            <person name="Norman J."/>
            <person name="Bolger A."/>
            <person name="Tobin C."/>
            <person name="Murray J.W."/>
            <person name="Friesen M."/>
            <person name="Prell J."/>
        </authorList>
    </citation>
    <scope>NUCLEOTIDE SEQUENCE [LARGE SCALE GENOMIC DNA]</scope>
    <source>
        <strain evidence="2">UBT1</strain>
    </source>
</reference>
<dbReference type="Pfam" id="PF04343">
    <property type="entry name" value="DUF488"/>
    <property type="match status" value="1"/>
</dbReference>
<dbReference type="PATRIC" id="fig|1469144.9.peg.4404"/>
<organism evidence="1 2">
    <name type="scientific">Carbonactinospora thermoautotrophica</name>
    <dbReference type="NCBI Taxonomy" id="1469144"/>
    <lineage>
        <taxon>Bacteria</taxon>
        <taxon>Bacillati</taxon>
        <taxon>Actinomycetota</taxon>
        <taxon>Actinomycetes</taxon>
        <taxon>Kitasatosporales</taxon>
        <taxon>Carbonactinosporaceae</taxon>
        <taxon>Carbonactinospora</taxon>
    </lineage>
</organism>
<dbReference type="Proteomes" id="UP000070598">
    <property type="component" value="Unassembled WGS sequence"/>
</dbReference>
<proteinExistence type="predicted"/>
<dbReference type="PANTHER" id="PTHR39337">
    <property type="entry name" value="BLR5642 PROTEIN"/>
    <property type="match status" value="1"/>
</dbReference>
<evidence type="ECO:0000313" key="2">
    <source>
        <dbReference type="Proteomes" id="UP000070598"/>
    </source>
</evidence>
<accession>A0A132NIV7</accession>
<sequence>SPDTALRERGFAGYAAHMRSPEFLAAVDELLRGAGQARTAIMCAESVWWRCHRRMVADFLVLARGTPVLHLYHDGRLAPHRPCDLARVRGDGLLVYDAGQPVLWDGIEE</sequence>
<feature type="non-terminal residue" evidence="1">
    <location>
        <position position="1"/>
    </location>
</feature>
<dbReference type="AlphaFoldDB" id="A0A132NIV7"/>
<dbReference type="EMBL" id="JYIK01000629">
    <property type="protein sequence ID" value="KWX10081.1"/>
    <property type="molecule type" value="Genomic_DNA"/>
</dbReference>
<dbReference type="RefSeq" id="WP_158013438.1">
    <property type="nucleotide sequence ID" value="NZ_JYIK01000629.1"/>
</dbReference>
<gene>
    <name evidence="1" type="ORF">TR74_05770</name>
</gene>
<evidence type="ECO:0000313" key="1">
    <source>
        <dbReference type="EMBL" id="KWX10081.1"/>
    </source>
</evidence>
<dbReference type="PANTHER" id="PTHR39337:SF1">
    <property type="entry name" value="BLR5642 PROTEIN"/>
    <property type="match status" value="1"/>
</dbReference>